<gene>
    <name evidence="11" type="primary">bioW</name>
    <name evidence="12" type="ORF">SAMN05660706_101127</name>
</gene>
<evidence type="ECO:0000256" key="4">
    <source>
        <dbReference type="ARBA" id="ARBA00012984"/>
    </source>
</evidence>
<evidence type="ECO:0000313" key="12">
    <source>
        <dbReference type="EMBL" id="SFQ95097.1"/>
    </source>
</evidence>
<evidence type="ECO:0000256" key="1">
    <source>
        <dbReference type="ARBA" id="ARBA00001946"/>
    </source>
</evidence>
<comment type="cofactor">
    <cofactor evidence="1 11">
        <name>Mg(2+)</name>
        <dbReference type="ChEBI" id="CHEBI:18420"/>
    </cofactor>
</comment>
<dbReference type="GO" id="GO:0000287">
    <property type="term" value="F:magnesium ion binding"/>
    <property type="evidence" value="ECO:0007669"/>
    <property type="project" value="UniProtKB-UniRule"/>
</dbReference>
<comment type="subunit">
    <text evidence="3 11">Homodimer.</text>
</comment>
<proteinExistence type="inferred from homology"/>
<reference evidence="13" key="1">
    <citation type="submission" date="2016-10" db="EMBL/GenBank/DDBJ databases">
        <authorList>
            <person name="Varghese N."/>
            <person name="Submissions S."/>
        </authorList>
    </citation>
    <scope>NUCLEOTIDE SEQUENCE [LARGE SCALE GENOMIC DNA]</scope>
    <source>
        <strain evidence="13">DSM 3669</strain>
    </source>
</reference>
<evidence type="ECO:0000256" key="2">
    <source>
        <dbReference type="ARBA" id="ARBA00005075"/>
    </source>
</evidence>
<dbReference type="UniPathway" id="UPA00999">
    <property type="reaction ID" value="UER00351"/>
</dbReference>
<dbReference type="STRING" id="39060.SAMN05660706_101127"/>
<dbReference type="Pfam" id="PF03744">
    <property type="entry name" value="BioW"/>
    <property type="match status" value="1"/>
</dbReference>
<evidence type="ECO:0000313" key="13">
    <source>
        <dbReference type="Proteomes" id="UP000199584"/>
    </source>
</evidence>
<accession>A0A1I6CPK1</accession>
<comment type="function">
    <text evidence="11">Catalyzes the transformation of pimelate into pimeloyl-CoA with concomitant hydrolysis of ATP to AMP.</text>
</comment>
<comment type="catalytic activity">
    <reaction evidence="10 11">
        <text>heptanedioate + ATP + CoA = 6-carboxyhexanoyl-CoA + AMP + diphosphate</text>
        <dbReference type="Rhea" id="RHEA:14781"/>
        <dbReference type="ChEBI" id="CHEBI:30616"/>
        <dbReference type="ChEBI" id="CHEBI:33019"/>
        <dbReference type="ChEBI" id="CHEBI:36165"/>
        <dbReference type="ChEBI" id="CHEBI:57287"/>
        <dbReference type="ChEBI" id="CHEBI:57360"/>
        <dbReference type="ChEBI" id="CHEBI:456215"/>
        <dbReference type="EC" id="6.2.1.14"/>
    </reaction>
</comment>
<evidence type="ECO:0000256" key="5">
    <source>
        <dbReference type="ARBA" id="ARBA00022598"/>
    </source>
</evidence>
<evidence type="ECO:0000256" key="6">
    <source>
        <dbReference type="ARBA" id="ARBA00022741"/>
    </source>
</evidence>
<evidence type="ECO:0000256" key="3">
    <source>
        <dbReference type="ARBA" id="ARBA00011738"/>
    </source>
</evidence>
<dbReference type="RefSeq" id="WP_092481524.1">
    <property type="nucleotide sequence ID" value="NZ_FOYM01000001.1"/>
</dbReference>
<keyword evidence="5 11" id="KW-0436">Ligase</keyword>
<keyword evidence="9 11" id="KW-0460">Magnesium</keyword>
<dbReference type="GO" id="GO:0009102">
    <property type="term" value="P:biotin biosynthetic process"/>
    <property type="evidence" value="ECO:0007669"/>
    <property type="project" value="UniProtKB-UniRule"/>
</dbReference>
<dbReference type="GO" id="GO:0005524">
    <property type="term" value="F:ATP binding"/>
    <property type="evidence" value="ECO:0007669"/>
    <property type="project" value="UniProtKB-KW"/>
</dbReference>
<evidence type="ECO:0000256" key="11">
    <source>
        <dbReference type="HAMAP-Rule" id="MF_00668"/>
    </source>
</evidence>
<keyword evidence="7 11" id="KW-0093">Biotin biosynthesis</keyword>
<dbReference type="HAMAP" id="MF_00668">
    <property type="entry name" value="BioW"/>
    <property type="match status" value="1"/>
</dbReference>
<comment type="similarity">
    <text evidence="11">Belongs to the BioW family.</text>
</comment>
<evidence type="ECO:0000256" key="9">
    <source>
        <dbReference type="ARBA" id="ARBA00022842"/>
    </source>
</evidence>
<dbReference type="AlphaFoldDB" id="A0A1I6CPK1"/>
<sequence length="283" mass="31877">MYQNLYSIRMRAARGGPHERGGRHISGAERIVSEAEIPNIMNKLFFRAQKHELGRPDFININIELLPAKDIQTVTSLPVYTIRSGDHREGRELAKKVLQLFGIQHHVIEQGFNLLLGDPSENETGMRGAILMDVNTGHRLEPDPNRGIRASRMDYDPETKKTLSQKLEEFGLNNNHVREALCLATKVAHMPGIAAELCWSDDPGYTAGYVAAANLGYIRFNHLKEKGSRRGGRVFFFDPALGTREEVIKKLEQEPYVITKLGPVYGELTFDEFKKLIEGIPGK</sequence>
<organism evidence="12 13">
    <name type="scientific">Desulfoscipio geothermicus DSM 3669</name>
    <dbReference type="NCBI Taxonomy" id="1121426"/>
    <lineage>
        <taxon>Bacteria</taxon>
        <taxon>Bacillati</taxon>
        <taxon>Bacillota</taxon>
        <taxon>Clostridia</taxon>
        <taxon>Eubacteriales</taxon>
        <taxon>Desulfallaceae</taxon>
        <taxon>Desulfoscipio</taxon>
    </lineage>
</organism>
<keyword evidence="8 11" id="KW-0067">ATP-binding</keyword>
<dbReference type="EMBL" id="FOYM01000001">
    <property type="protein sequence ID" value="SFQ95097.1"/>
    <property type="molecule type" value="Genomic_DNA"/>
</dbReference>
<name>A0A1I6CPK1_9FIRM</name>
<dbReference type="OrthoDB" id="9792985at2"/>
<keyword evidence="6 11" id="KW-0547">Nucleotide-binding</keyword>
<dbReference type="InterPro" id="IPR005499">
    <property type="entry name" value="BioW"/>
</dbReference>
<dbReference type="NCBIfam" id="NF002360">
    <property type="entry name" value="PRK01322.1"/>
    <property type="match status" value="1"/>
</dbReference>
<keyword evidence="13" id="KW-1185">Reference proteome</keyword>
<comment type="pathway">
    <text evidence="2 11">Metabolic intermediate metabolism; pimeloyl-CoA biosynthesis; pimeloyl-CoA from pimelate: step 1/1.</text>
</comment>
<evidence type="ECO:0000256" key="10">
    <source>
        <dbReference type="ARBA" id="ARBA00049553"/>
    </source>
</evidence>
<dbReference type="NCBIfam" id="TIGR01204">
    <property type="entry name" value="bioW"/>
    <property type="match status" value="1"/>
</dbReference>
<dbReference type="GO" id="GO:0042410">
    <property type="term" value="F:6-carboxyhexanoate-CoA ligase activity"/>
    <property type="evidence" value="ECO:0007669"/>
    <property type="project" value="UniProtKB-UniRule"/>
</dbReference>
<evidence type="ECO:0000256" key="7">
    <source>
        <dbReference type="ARBA" id="ARBA00022756"/>
    </source>
</evidence>
<dbReference type="Proteomes" id="UP000199584">
    <property type="component" value="Unassembled WGS sequence"/>
</dbReference>
<protein>
    <recommendedName>
        <fullName evidence="4 11">6-carboxyhexanoate--CoA ligase</fullName>
        <ecNumber evidence="4 11">6.2.1.14</ecNumber>
    </recommendedName>
    <alternativeName>
        <fullName evidence="11">Pimeloyl-CoA synthase</fullName>
    </alternativeName>
</protein>
<dbReference type="EC" id="6.2.1.14" evidence="4 11"/>
<evidence type="ECO:0000256" key="8">
    <source>
        <dbReference type="ARBA" id="ARBA00022840"/>
    </source>
</evidence>